<dbReference type="AlphaFoldDB" id="A0A5M3N4C0"/>
<dbReference type="OMA" id="PLIMAPE"/>
<feature type="domain" description="DUF6532" evidence="2">
    <location>
        <begin position="166"/>
        <end position="357"/>
    </location>
</feature>
<feature type="compositionally biased region" description="Polar residues" evidence="1">
    <location>
        <begin position="1"/>
        <end position="10"/>
    </location>
</feature>
<proteinExistence type="predicted"/>
<dbReference type="KEGG" id="cput:CONPUDRAFT_68830"/>
<keyword evidence="4" id="KW-1185">Reference proteome</keyword>
<evidence type="ECO:0000313" key="3">
    <source>
        <dbReference type="EMBL" id="EIW86270.1"/>
    </source>
</evidence>
<protein>
    <recommendedName>
        <fullName evidence="2">DUF6532 domain-containing protein</fullName>
    </recommendedName>
</protein>
<comment type="caution">
    <text evidence="3">The sequence shown here is derived from an EMBL/GenBank/DDBJ whole genome shotgun (WGS) entry which is preliminary data.</text>
</comment>
<evidence type="ECO:0000259" key="2">
    <source>
        <dbReference type="Pfam" id="PF20149"/>
    </source>
</evidence>
<evidence type="ECO:0000313" key="4">
    <source>
        <dbReference type="Proteomes" id="UP000053558"/>
    </source>
</evidence>
<reference evidence="4" key="1">
    <citation type="journal article" date="2012" name="Science">
        <title>The Paleozoic origin of enzymatic lignin decomposition reconstructed from 31 fungal genomes.</title>
        <authorList>
            <person name="Floudas D."/>
            <person name="Binder M."/>
            <person name="Riley R."/>
            <person name="Barry K."/>
            <person name="Blanchette R.A."/>
            <person name="Henrissat B."/>
            <person name="Martinez A.T."/>
            <person name="Otillar R."/>
            <person name="Spatafora J.W."/>
            <person name="Yadav J.S."/>
            <person name="Aerts A."/>
            <person name="Benoit I."/>
            <person name="Boyd A."/>
            <person name="Carlson A."/>
            <person name="Copeland A."/>
            <person name="Coutinho P.M."/>
            <person name="de Vries R.P."/>
            <person name="Ferreira P."/>
            <person name="Findley K."/>
            <person name="Foster B."/>
            <person name="Gaskell J."/>
            <person name="Glotzer D."/>
            <person name="Gorecki P."/>
            <person name="Heitman J."/>
            <person name="Hesse C."/>
            <person name="Hori C."/>
            <person name="Igarashi K."/>
            <person name="Jurgens J.A."/>
            <person name="Kallen N."/>
            <person name="Kersten P."/>
            <person name="Kohler A."/>
            <person name="Kuees U."/>
            <person name="Kumar T.K.A."/>
            <person name="Kuo A."/>
            <person name="LaButti K."/>
            <person name="Larrondo L.F."/>
            <person name="Lindquist E."/>
            <person name="Ling A."/>
            <person name="Lombard V."/>
            <person name="Lucas S."/>
            <person name="Lundell T."/>
            <person name="Martin R."/>
            <person name="McLaughlin D.J."/>
            <person name="Morgenstern I."/>
            <person name="Morin E."/>
            <person name="Murat C."/>
            <person name="Nagy L.G."/>
            <person name="Nolan M."/>
            <person name="Ohm R.A."/>
            <person name="Patyshakuliyeva A."/>
            <person name="Rokas A."/>
            <person name="Ruiz-Duenas F.J."/>
            <person name="Sabat G."/>
            <person name="Salamov A."/>
            <person name="Samejima M."/>
            <person name="Schmutz J."/>
            <person name="Slot J.C."/>
            <person name="St John F."/>
            <person name="Stenlid J."/>
            <person name="Sun H."/>
            <person name="Sun S."/>
            <person name="Syed K."/>
            <person name="Tsang A."/>
            <person name="Wiebenga A."/>
            <person name="Young D."/>
            <person name="Pisabarro A."/>
            <person name="Eastwood D.C."/>
            <person name="Martin F."/>
            <person name="Cullen D."/>
            <person name="Grigoriev I.V."/>
            <person name="Hibbett D.S."/>
        </authorList>
    </citation>
    <scope>NUCLEOTIDE SEQUENCE [LARGE SCALE GENOMIC DNA]</scope>
    <source>
        <strain evidence="4">RWD-64-598 SS2</strain>
    </source>
</reference>
<feature type="compositionally biased region" description="Basic and acidic residues" evidence="1">
    <location>
        <begin position="62"/>
        <end position="72"/>
    </location>
</feature>
<accession>A0A5M3N4C0</accession>
<feature type="region of interest" description="Disordered" evidence="1">
    <location>
        <begin position="1"/>
        <end position="151"/>
    </location>
</feature>
<dbReference type="InterPro" id="IPR045341">
    <property type="entry name" value="DUF6532"/>
</dbReference>
<organism evidence="3 4">
    <name type="scientific">Coniophora puteana (strain RWD-64-598)</name>
    <name type="common">Brown rot fungus</name>
    <dbReference type="NCBI Taxonomy" id="741705"/>
    <lineage>
        <taxon>Eukaryota</taxon>
        <taxon>Fungi</taxon>
        <taxon>Dikarya</taxon>
        <taxon>Basidiomycota</taxon>
        <taxon>Agaricomycotina</taxon>
        <taxon>Agaricomycetes</taxon>
        <taxon>Agaricomycetidae</taxon>
        <taxon>Boletales</taxon>
        <taxon>Coniophorineae</taxon>
        <taxon>Coniophoraceae</taxon>
        <taxon>Coniophora</taxon>
    </lineage>
</organism>
<evidence type="ECO:0000256" key="1">
    <source>
        <dbReference type="SAM" id="MobiDB-lite"/>
    </source>
</evidence>
<feature type="compositionally biased region" description="Basic and acidic residues" evidence="1">
    <location>
        <begin position="13"/>
        <end position="28"/>
    </location>
</feature>
<feature type="compositionally biased region" description="Low complexity" evidence="1">
    <location>
        <begin position="37"/>
        <end position="51"/>
    </location>
</feature>
<dbReference type="EMBL" id="JH711573">
    <property type="protein sequence ID" value="EIW86270.1"/>
    <property type="molecule type" value="Genomic_DNA"/>
</dbReference>
<dbReference type="GeneID" id="19208694"/>
<name>A0A5M3N4C0_CONPW</name>
<dbReference type="Pfam" id="PF20149">
    <property type="entry name" value="DUF6532"/>
    <property type="match status" value="1"/>
</dbReference>
<gene>
    <name evidence="3" type="ORF">CONPUDRAFT_68830</name>
</gene>
<dbReference type="RefSeq" id="XP_007762664.1">
    <property type="nucleotide sequence ID" value="XM_007764474.1"/>
</dbReference>
<feature type="compositionally biased region" description="Basic and acidic residues" evidence="1">
    <location>
        <begin position="127"/>
        <end position="141"/>
    </location>
</feature>
<dbReference type="OrthoDB" id="3249407at2759"/>
<sequence>MPITTPNVSRTLPPRDRKESARLKEANANKRQHVSRRQQQAQQAANRLAQRAQDRRAHHSRERVSPSPERDVATAPPPVTDRAASRVATLPGNSRVADASPPAPHLSPRDSTVLPPPTFISAMATTDMDKGKRRREDDQPARTRGQRYRPRAGDYDSIVRKVLSTAQEFIRGYACTDTAFPDAATLHEMGDDAWDEACDELGQDIELTPALRVLLCANVGHLRGELKTKAKLLVASEYGFDDNIEGTDDVEVANRRLAEQLLTRNGFIYRDLDARRGVFGATIIQRLINKTFFQSHVDDAIKRPEFFKPFPPIALCLVMTAIYCAIDEWKTGTRKNNKFTEAMYKPKHMAFVKNLKNLEYESPAALDNLLSRIYDRGCRRAGVADQAEEPLIMAPEDLAAAVSELTN</sequence>
<dbReference type="Proteomes" id="UP000053558">
    <property type="component" value="Unassembled WGS sequence"/>
</dbReference>